<organism evidence="7 8">
    <name type="scientific">Phoenix dactylifera</name>
    <name type="common">Date palm</name>
    <dbReference type="NCBI Taxonomy" id="42345"/>
    <lineage>
        <taxon>Eukaryota</taxon>
        <taxon>Viridiplantae</taxon>
        <taxon>Streptophyta</taxon>
        <taxon>Embryophyta</taxon>
        <taxon>Tracheophyta</taxon>
        <taxon>Spermatophyta</taxon>
        <taxon>Magnoliopsida</taxon>
        <taxon>Liliopsida</taxon>
        <taxon>Arecaceae</taxon>
        <taxon>Coryphoideae</taxon>
        <taxon>Phoeniceae</taxon>
        <taxon>Phoenix</taxon>
    </lineage>
</organism>
<keyword evidence="2 5" id="KW-0812">Transmembrane</keyword>
<dbReference type="Proteomes" id="UP000228380">
    <property type="component" value="Unplaced"/>
</dbReference>
<comment type="subcellular location">
    <subcellularLocation>
        <location evidence="1">Membrane</location>
        <topology evidence="1">Single-pass membrane protein</topology>
    </subcellularLocation>
</comment>
<dbReference type="AlphaFoldDB" id="A0A8B7CZY8"/>
<evidence type="ECO:0000313" key="8">
    <source>
        <dbReference type="RefSeq" id="XP_008809836.1"/>
    </source>
</evidence>
<dbReference type="GO" id="GO:0098542">
    <property type="term" value="P:defense response to other organism"/>
    <property type="evidence" value="ECO:0007669"/>
    <property type="project" value="InterPro"/>
</dbReference>
<sequence length="225" mass="25583">MSHSPKSNPAGSYHGLSIPPQPYHQKPQSCRCCLLSTTYKTLIALCIFLGIAILVLWLIFRPHKIKAAVETATLTRFNLTGTNLTSLSYNLSADISLRNSYRRVGIYYDDLHGETYYNGERFGFMTLPTFYQGHKNTTMLHPVMEGTSVFGLESSGMDEFRNEEKMGFFNVDVWLIGQIRYKFGSVVSRRRRLRVRCNKLRVPLVTKETPGAAGFGRTECHVAHY</sequence>
<reference evidence="8 9" key="1">
    <citation type="submission" date="2025-04" db="UniProtKB">
        <authorList>
            <consortium name="RefSeq"/>
        </authorList>
    </citation>
    <scope>IDENTIFICATION</scope>
    <source>
        <tissue evidence="8 9">Young leaves</tissue>
    </source>
</reference>
<proteinExistence type="predicted"/>
<dbReference type="GO" id="GO:0005886">
    <property type="term" value="C:plasma membrane"/>
    <property type="evidence" value="ECO:0007669"/>
    <property type="project" value="TreeGrafter"/>
</dbReference>
<keyword evidence="7" id="KW-1185">Reference proteome</keyword>
<feature type="domain" description="Late embryogenesis abundant protein LEA-2 subgroup" evidence="6">
    <location>
        <begin position="95"/>
        <end position="144"/>
    </location>
</feature>
<name>A0A8B7CZY8_PHODC</name>
<dbReference type="RefSeq" id="XP_008809836.1">
    <property type="nucleotide sequence ID" value="XM_008811614.4"/>
</dbReference>
<protein>
    <submittedName>
        <fullName evidence="8 9">NDR1/HIN1-like protein 10</fullName>
    </submittedName>
</protein>
<feature type="transmembrane region" description="Helical" evidence="5">
    <location>
        <begin position="41"/>
        <end position="60"/>
    </location>
</feature>
<dbReference type="InterPro" id="IPR004864">
    <property type="entry name" value="LEA_2"/>
</dbReference>
<evidence type="ECO:0000256" key="5">
    <source>
        <dbReference type="SAM" id="Phobius"/>
    </source>
</evidence>
<gene>
    <name evidence="8" type="primary">LOC103721415</name>
    <name evidence="9" type="synonym">LOC120107386</name>
</gene>
<evidence type="ECO:0000256" key="2">
    <source>
        <dbReference type="ARBA" id="ARBA00022692"/>
    </source>
</evidence>
<evidence type="ECO:0000259" key="6">
    <source>
        <dbReference type="Pfam" id="PF03168"/>
    </source>
</evidence>
<dbReference type="InterPro" id="IPR044839">
    <property type="entry name" value="NDR1-like"/>
</dbReference>
<evidence type="ECO:0000256" key="4">
    <source>
        <dbReference type="ARBA" id="ARBA00023136"/>
    </source>
</evidence>
<keyword evidence="3 5" id="KW-1133">Transmembrane helix</keyword>
<dbReference type="RefSeq" id="XP_038976579.1">
    <property type="nucleotide sequence ID" value="XM_039120651.1"/>
</dbReference>
<dbReference type="PANTHER" id="PTHR31415">
    <property type="entry name" value="OS05G0367900 PROTEIN"/>
    <property type="match status" value="1"/>
</dbReference>
<accession>A0A8B7CZY8</accession>
<evidence type="ECO:0000313" key="7">
    <source>
        <dbReference type="Proteomes" id="UP000228380"/>
    </source>
</evidence>
<dbReference type="KEGG" id="pda:120107386"/>
<dbReference type="OrthoDB" id="779762at2759"/>
<dbReference type="Pfam" id="PF03168">
    <property type="entry name" value="LEA_2"/>
    <property type="match status" value="1"/>
</dbReference>
<evidence type="ECO:0000313" key="9">
    <source>
        <dbReference type="RefSeq" id="XP_038976579.1"/>
    </source>
</evidence>
<dbReference type="KEGG" id="pda:103721415"/>
<evidence type="ECO:0000256" key="1">
    <source>
        <dbReference type="ARBA" id="ARBA00004167"/>
    </source>
</evidence>
<keyword evidence="4 5" id="KW-0472">Membrane</keyword>
<dbReference type="GeneID" id="103721415"/>
<evidence type="ECO:0000256" key="3">
    <source>
        <dbReference type="ARBA" id="ARBA00022989"/>
    </source>
</evidence>
<dbReference type="GO" id="GO:0009506">
    <property type="term" value="C:plasmodesma"/>
    <property type="evidence" value="ECO:0007669"/>
    <property type="project" value="TreeGrafter"/>
</dbReference>
<dbReference type="PANTHER" id="PTHR31415:SF4">
    <property type="entry name" value="NDR1_HIN1-LIKE PROTEIN 3"/>
    <property type="match status" value="1"/>
</dbReference>